<dbReference type="InterPro" id="IPR043502">
    <property type="entry name" value="DNA/RNA_pol_sf"/>
</dbReference>
<name>A0A438GLG1_VITVI</name>
<reference evidence="1 2" key="1">
    <citation type="journal article" date="2018" name="PLoS Genet.">
        <title>Population sequencing reveals clonal diversity and ancestral inbreeding in the grapevine cultivar Chardonnay.</title>
        <authorList>
            <person name="Roach M.J."/>
            <person name="Johnson D.L."/>
            <person name="Bohlmann J."/>
            <person name="van Vuuren H.J."/>
            <person name="Jones S.J."/>
            <person name="Pretorius I.S."/>
            <person name="Schmidt S.A."/>
            <person name="Borneman A.R."/>
        </authorList>
    </citation>
    <scope>NUCLEOTIDE SEQUENCE [LARGE SCALE GENOMIC DNA]</scope>
    <source>
        <strain evidence="2">cv. Chardonnay</strain>
        <tissue evidence="1">Leaf</tissue>
    </source>
</reference>
<dbReference type="EMBL" id="QGNW01000401">
    <property type="protein sequence ID" value="RVW73031.1"/>
    <property type="molecule type" value="Genomic_DNA"/>
</dbReference>
<organism evidence="1 2">
    <name type="scientific">Vitis vinifera</name>
    <name type="common">Grape</name>
    <dbReference type="NCBI Taxonomy" id="29760"/>
    <lineage>
        <taxon>Eukaryota</taxon>
        <taxon>Viridiplantae</taxon>
        <taxon>Streptophyta</taxon>
        <taxon>Embryophyta</taxon>
        <taxon>Tracheophyta</taxon>
        <taxon>Spermatophyta</taxon>
        <taxon>Magnoliopsida</taxon>
        <taxon>eudicotyledons</taxon>
        <taxon>Gunneridae</taxon>
        <taxon>Pentapetalae</taxon>
        <taxon>rosids</taxon>
        <taxon>Vitales</taxon>
        <taxon>Vitaceae</taxon>
        <taxon>Viteae</taxon>
        <taxon>Vitis</taxon>
    </lineage>
</organism>
<dbReference type="PANTHER" id="PTHR11439">
    <property type="entry name" value="GAG-POL-RELATED RETROTRANSPOSON"/>
    <property type="match status" value="1"/>
</dbReference>
<dbReference type="SUPFAM" id="SSF56672">
    <property type="entry name" value="DNA/RNA polymerases"/>
    <property type="match status" value="1"/>
</dbReference>
<dbReference type="AlphaFoldDB" id="A0A438GLG1"/>
<gene>
    <name evidence="1" type="primary">RE1_2352</name>
    <name evidence="1" type="ORF">CK203_061046</name>
</gene>
<proteinExistence type="predicted"/>
<dbReference type="PANTHER" id="PTHR11439:SF440">
    <property type="entry name" value="INTEGRASE CATALYTIC DOMAIN-CONTAINING PROTEIN"/>
    <property type="match status" value="1"/>
</dbReference>
<sequence>MLVLRNIQEALDDPNWKVAVMEEMNDLKRSVTWELVDLPKEKRIVGFLTGSDKEELERMKRRLATEFEIKDLGALKYFLGMEFARSKEAETPIEPNIKLLPLPSKDDEVKDKEQYQMLVRRLIYLSHACPDIAFSVSMVEAFTDANWAESVVDRHSTSSYCTFVGGNLVTWRNKKQNVVAKSSAEAKFRSIALGICEVLWIRRLLEELKISSTLPMKLYCDNKAVILIVIIQYFTIEQRHVEVDKHFIKEKLENGLTCMLYIPTTEQVV</sequence>
<protein>
    <submittedName>
        <fullName evidence="1">Retrovirus-related Pol polyprotein from transposon RE1</fullName>
    </submittedName>
</protein>
<evidence type="ECO:0000313" key="1">
    <source>
        <dbReference type="EMBL" id="RVW73031.1"/>
    </source>
</evidence>
<comment type="caution">
    <text evidence="1">The sequence shown here is derived from an EMBL/GenBank/DDBJ whole genome shotgun (WGS) entry which is preliminary data.</text>
</comment>
<dbReference type="Proteomes" id="UP000288805">
    <property type="component" value="Unassembled WGS sequence"/>
</dbReference>
<accession>A0A438GLG1</accession>
<evidence type="ECO:0000313" key="2">
    <source>
        <dbReference type="Proteomes" id="UP000288805"/>
    </source>
</evidence>
<dbReference type="CDD" id="cd09272">
    <property type="entry name" value="RNase_HI_RT_Ty1"/>
    <property type="match status" value="1"/>
</dbReference>